<dbReference type="InterPro" id="IPR005950">
    <property type="entry name" value="ModA"/>
</dbReference>
<evidence type="ECO:0000256" key="2">
    <source>
        <dbReference type="ARBA" id="ARBA00022505"/>
    </source>
</evidence>
<evidence type="ECO:0000313" key="7">
    <source>
        <dbReference type="EMBL" id="KDN25576.1"/>
    </source>
</evidence>
<dbReference type="GO" id="GO:0030288">
    <property type="term" value="C:outer membrane-bounded periplasmic space"/>
    <property type="evidence" value="ECO:0007669"/>
    <property type="project" value="TreeGrafter"/>
</dbReference>
<dbReference type="GO" id="GO:0046872">
    <property type="term" value="F:metal ion binding"/>
    <property type="evidence" value="ECO:0007669"/>
    <property type="project" value="UniProtKB-KW"/>
</dbReference>
<keyword evidence="2 6" id="KW-0500">Molybdenum</keyword>
<evidence type="ECO:0000256" key="6">
    <source>
        <dbReference type="PIRSR" id="PIRSR004846-1"/>
    </source>
</evidence>
<reference evidence="7 8" key="1">
    <citation type="journal article" date="2014" name="Genome Announc.">
        <title>Draft Genome Sequence of Moraxella bovoculi Strain 237T (ATCC BAA-1259T) Isolated from a Calf with Infectious Bovine Keratoconjunctivitis.</title>
        <authorList>
            <person name="Calcutt M.J."/>
            <person name="Foecking M.F."/>
            <person name="Martin N.T."/>
            <person name="Mhlanga-Mutangadura T."/>
            <person name="Reilly T.J."/>
        </authorList>
    </citation>
    <scope>NUCLEOTIDE SEQUENCE [LARGE SCALE GENOMIC DNA]</scope>
    <source>
        <strain evidence="7 8">237</strain>
    </source>
</reference>
<dbReference type="InterPro" id="IPR050682">
    <property type="entry name" value="ModA/WtpA"/>
</dbReference>
<dbReference type="AlphaFoldDB" id="A0A066UDV3"/>
<organism evidence="7 8">
    <name type="scientific">Moraxella bovoculi 237</name>
    <dbReference type="NCBI Taxonomy" id="743974"/>
    <lineage>
        <taxon>Bacteria</taxon>
        <taxon>Pseudomonadati</taxon>
        <taxon>Pseudomonadota</taxon>
        <taxon>Gammaproteobacteria</taxon>
        <taxon>Moraxellales</taxon>
        <taxon>Moraxellaceae</taxon>
        <taxon>Moraxella</taxon>
    </lineage>
</organism>
<feature type="binding site" evidence="6">
    <location>
        <position position="38"/>
    </location>
    <ligand>
        <name>molybdate</name>
        <dbReference type="ChEBI" id="CHEBI:36264"/>
    </ligand>
</feature>
<dbReference type="Gene3D" id="3.40.190.10">
    <property type="entry name" value="Periplasmic binding protein-like II"/>
    <property type="match status" value="2"/>
</dbReference>
<dbReference type="Proteomes" id="UP000035860">
    <property type="component" value="Unassembled WGS sequence"/>
</dbReference>
<feature type="binding site" evidence="6">
    <location>
        <position position="146"/>
    </location>
    <ligand>
        <name>molybdate</name>
        <dbReference type="ChEBI" id="CHEBI:36264"/>
    </ligand>
</feature>
<dbReference type="FunFam" id="3.40.190.10:FF:000035">
    <property type="entry name" value="Molybdate ABC transporter substrate-binding protein"/>
    <property type="match status" value="1"/>
</dbReference>
<accession>A0A066UDV3</accession>
<sequence>MTKFSLMACGMLLLTACHDDNNATPASADTIMLYAAISVSDVMNELIKDYETAHQTKVNVSYAGSSTLAKQIEQGAGADIFVSADMDWAEYLVKADKAQASTPLLNNRLVLIYPKNMPITIDMTAQTLDGQFDGKLCTGQTDSVPAGKYAKQALTAKNWWQGIQGRLVETADVRTALNFVARGECVLGIVYATDAKMSDEVGIAGEFATTDHAPIVYPVVQLTQSANAHAFYDYLQSDTAKTVYQKYGFGVVE</sequence>
<dbReference type="GO" id="GO:0015689">
    <property type="term" value="P:molybdate ion transport"/>
    <property type="evidence" value="ECO:0007669"/>
    <property type="project" value="InterPro"/>
</dbReference>
<feature type="binding site" evidence="6">
    <location>
        <position position="65"/>
    </location>
    <ligand>
        <name>molybdate</name>
        <dbReference type="ChEBI" id="CHEBI:36264"/>
    </ligand>
</feature>
<keyword evidence="8" id="KW-1185">Reference proteome</keyword>
<comment type="similarity">
    <text evidence="1">Belongs to the bacterial solute-binding protein ModA family.</text>
</comment>
<comment type="subunit">
    <text evidence="5">The complex is composed of two ATP-binding proteins (ModC), two transmembrane proteins (ModB) and a solute-binding protein (ModA).</text>
</comment>
<dbReference type="GO" id="GO:0030973">
    <property type="term" value="F:molybdate ion binding"/>
    <property type="evidence" value="ECO:0007669"/>
    <property type="project" value="TreeGrafter"/>
</dbReference>
<evidence type="ECO:0000313" key="8">
    <source>
        <dbReference type="Proteomes" id="UP000035860"/>
    </source>
</evidence>
<dbReference type="PIRSF" id="PIRSF004846">
    <property type="entry name" value="ModA"/>
    <property type="match status" value="1"/>
</dbReference>
<comment type="caution">
    <text evidence="7">The sequence shown here is derived from an EMBL/GenBank/DDBJ whole genome shotgun (WGS) entry which is preliminary data.</text>
</comment>
<name>A0A066UDV3_9GAMM</name>
<dbReference type="PANTHER" id="PTHR30632">
    <property type="entry name" value="MOLYBDATE-BINDING PERIPLASMIC PROTEIN"/>
    <property type="match status" value="1"/>
</dbReference>
<dbReference type="Pfam" id="PF13531">
    <property type="entry name" value="SBP_bac_11"/>
    <property type="match status" value="1"/>
</dbReference>
<keyword evidence="3 6" id="KW-0479">Metal-binding</keyword>
<feature type="binding site" evidence="6">
    <location>
        <position position="191"/>
    </location>
    <ligand>
        <name>molybdate</name>
        <dbReference type="ChEBI" id="CHEBI:36264"/>
    </ligand>
</feature>
<dbReference type="eggNOG" id="COG0725">
    <property type="taxonomic scope" value="Bacteria"/>
</dbReference>
<protein>
    <submittedName>
        <fullName evidence="7">Molybdate ABC transporter periplasmic molybdate-binding protein</fullName>
    </submittedName>
</protein>
<dbReference type="NCBIfam" id="TIGR01256">
    <property type="entry name" value="modA"/>
    <property type="match status" value="1"/>
</dbReference>
<dbReference type="SUPFAM" id="SSF53850">
    <property type="entry name" value="Periplasmic binding protein-like II"/>
    <property type="match status" value="1"/>
</dbReference>
<dbReference type="PROSITE" id="PS51257">
    <property type="entry name" value="PROKAR_LIPOPROTEIN"/>
    <property type="match status" value="1"/>
</dbReference>
<dbReference type="PANTHER" id="PTHR30632:SF17">
    <property type="entry name" value="MOLYBDATE-BINDING PROTEIN MODA"/>
    <property type="match status" value="1"/>
</dbReference>
<evidence type="ECO:0000256" key="4">
    <source>
        <dbReference type="ARBA" id="ARBA00022729"/>
    </source>
</evidence>
<evidence type="ECO:0000256" key="5">
    <source>
        <dbReference type="ARBA" id="ARBA00062515"/>
    </source>
</evidence>
<dbReference type="EMBL" id="AOMT01000010">
    <property type="protein sequence ID" value="KDN25576.1"/>
    <property type="molecule type" value="Genomic_DNA"/>
</dbReference>
<evidence type="ECO:0000256" key="1">
    <source>
        <dbReference type="ARBA" id="ARBA00009175"/>
    </source>
</evidence>
<gene>
    <name evidence="7" type="ORF">MBO_03257</name>
</gene>
<dbReference type="GO" id="GO:1901359">
    <property type="term" value="F:tungstate binding"/>
    <property type="evidence" value="ECO:0007669"/>
    <property type="project" value="UniProtKB-ARBA"/>
</dbReference>
<proteinExistence type="inferred from homology"/>
<feature type="binding site" evidence="6">
    <location>
        <position position="173"/>
    </location>
    <ligand>
        <name>molybdate</name>
        <dbReference type="ChEBI" id="CHEBI:36264"/>
    </ligand>
</feature>
<keyword evidence="4" id="KW-0732">Signal</keyword>
<evidence type="ECO:0000256" key="3">
    <source>
        <dbReference type="ARBA" id="ARBA00022723"/>
    </source>
</evidence>